<proteinExistence type="inferred from homology"/>
<organism evidence="7 8">
    <name type="scientific">Methanospirillum lacunae</name>
    <dbReference type="NCBI Taxonomy" id="668570"/>
    <lineage>
        <taxon>Archaea</taxon>
        <taxon>Methanobacteriati</taxon>
        <taxon>Methanobacteriota</taxon>
        <taxon>Stenosarchaea group</taxon>
        <taxon>Methanomicrobia</taxon>
        <taxon>Methanomicrobiales</taxon>
        <taxon>Methanospirillaceae</taxon>
        <taxon>Methanospirillum</taxon>
    </lineage>
</organism>
<dbReference type="GO" id="GO:0008270">
    <property type="term" value="F:zinc ion binding"/>
    <property type="evidence" value="ECO:0007669"/>
    <property type="project" value="InterPro"/>
</dbReference>
<dbReference type="PIRSF" id="PIRSF006157">
    <property type="entry name" value="Doxgns_DODA"/>
    <property type="match status" value="1"/>
</dbReference>
<keyword evidence="4" id="KW-0862">Zinc</keyword>
<name>A0A2V2N6T2_9EURY</name>
<keyword evidence="8" id="KW-1185">Reference proteome</keyword>
<evidence type="ECO:0000313" key="8">
    <source>
        <dbReference type="Proteomes" id="UP000245657"/>
    </source>
</evidence>
<evidence type="ECO:0000259" key="6">
    <source>
        <dbReference type="Pfam" id="PF02900"/>
    </source>
</evidence>
<comment type="similarity">
    <text evidence="2">Belongs to the DODA-type extradiol aromatic ring-opening dioxygenase family.</text>
</comment>
<accession>A0A2V2N6T2</accession>
<dbReference type="SUPFAM" id="SSF53213">
    <property type="entry name" value="LigB-like"/>
    <property type="match status" value="1"/>
</dbReference>
<dbReference type="OrthoDB" id="57333at2157"/>
<dbReference type="GO" id="GO:0016702">
    <property type="term" value="F:oxidoreductase activity, acting on single donors with incorporation of molecular oxygen, incorporation of two atoms of oxygen"/>
    <property type="evidence" value="ECO:0007669"/>
    <property type="project" value="UniProtKB-ARBA"/>
</dbReference>
<dbReference type="InterPro" id="IPR004183">
    <property type="entry name" value="Xdiol_dOase_suB"/>
</dbReference>
<keyword evidence="5" id="KW-0560">Oxidoreductase</keyword>
<dbReference type="RefSeq" id="WP_109968849.1">
    <property type="nucleotide sequence ID" value="NZ_QGMY01000008.1"/>
</dbReference>
<evidence type="ECO:0000256" key="3">
    <source>
        <dbReference type="ARBA" id="ARBA00022723"/>
    </source>
</evidence>
<dbReference type="Gene3D" id="3.40.830.10">
    <property type="entry name" value="LigB-like"/>
    <property type="match status" value="1"/>
</dbReference>
<evidence type="ECO:0000256" key="5">
    <source>
        <dbReference type="ARBA" id="ARBA00023002"/>
    </source>
</evidence>
<gene>
    <name evidence="7" type="ORF">DK846_10200</name>
</gene>
<dbReference type="PANTHER" id="PTHR30096">
    <property type="entry name" value="4,5-DOPA DIOXYGENASE EXTRADIOL-LIKE PROTEIN"/>
    <property type="match status" value="1"/>
</dbReference>
<dbReference type="AlphaFoldDB" id="A0A2V2N6T2"/>
<keyword evidence="3" id="KW-0479">Metal-binding</keyword>
<evidence type="ECO:0000256" key="4">
    <source>
        <dbReference type="ARBA" id="ARBA00022833"/>
    </source>
</evidence>
<sequence>MSLMPTLFTAHGNPMNALGGTTFSRFLEGWAEDLPRPRAILCISAHWERHGLAVTMSVNPETIHDFYGFPKELYLITYPAKGEPEVGEEVIALLGSGGYIVDRDRSRGLDHGTWAPLRFLYPDADIPVLQLSLPMELPLSELFTIGELLSPLRELEVLIMGSGNLVHNLSRVDFEHRDARVLEWAHSFDDDVKEWVLTRDHQKLGEPWMSSPVGRISHPTLEHYAPLLVAMGAGGSSPVTFPFEGFEHGSISMRSIRFG</sequence>
<comment type="caution">
    <text evidence="7">The sequence shown here is derived from an EMBL/GenBank/DDBJ whole genome shotgun (WGS) entry which is preliminary data.</text>
</comment>
<dbReference type="PANTHER" id="PTHR30096:SF0">
    <property type="entry name" value="4,5-DOPA DIOXYGENASE EXTRADIOL-LIKE PROTEIN"/>
    <property type="match status" value="1"/>
</dbReference>
<dbReference type="InterPro" id="IPR014436">
    <property type="entry name" value="Extradiol_dOase_DODA"/>
</dbReference>
<dbReference type="EMBL" id="QGMY01000008">
    <property type="protein sequence ID" value="PWR71231.1"/>
    <property type="molecule type" value="Genomic_DNA"/>
</dbReference>
<dbReference type="CDD" id="cd07363">
    <property type="entry name" value="45_DOPA_Dioxygenase"/>
    <property type="match status" value="1"/>
</dbReference>
<evidence type="ECO:0000256" key="2">
    <source>
        <dbReference type="ARBA" id="ARBA00007581"/>
    </source>
</evidence>
<dbReference type="GO" id="GO:0008198">
    <property type="term" value="F:ferrous iron binding"/>
    <property type="evidence" value="ECO:0007669"/>
    <property type="project" value="InterPro"/>
</dbReference>
<evidence type="ECO:0000256" key="1">
    <source>
        <dbReference type="ARBA" id="ARBA00001947"/>
    </source>
</evidence>
<comment type="cofactor">
    <cofactor evidence="1">
        <name>Zn(2+)</name>
        <dbReference type="ChEBI" id="CHEBI:29105"/>
    </cofactor>
</comment>
<reference evidence="7 8" key="1">
    <citation type="submission" date="2018-05" db="EMBL/GenBank/DDBJ databases">
        <title>Draft genome of Methanospirillum lacunae Ki8-1.</title>
        <authorList>
            <person name="Dueholm M.S."/>
            <person name="Nielsen P.H."/>
            <person name="Bakmann L.F."/>
            <person name="Otzen D.E."/>
        </authorList>
    </citation>
    <scope>NUCLEOTIDE SEQUENCE [LARGE SCALE GENOMIC DNA]</scope>
    <source>
        <strain evidence="7 8">Ki8-1</strain>
    </source>
</reference>
<evidence type="ECO:0000313" key="7">
    <source>
        <dbReference type="EMBL" id="PWR71231.1"/>
    </source>
</evidence>
<protein>
    <recommendedName>
        <fullName evidence="6">Extradiol ring-cleavage dioxygenase class III enzyme subunit B domain-containing protein</fullName>
    </recommendedName>
</protein>
<dbReference type="Proteomes" id="UP000245657">
    <property type="component" value="Unassembled WGS sequence"/>
</dbReference>
<dbReference type="Pfam" id="PF02900">
    <property type="entry name" value="LigB"/>
    <property type="match status" value="1"/>
</dbReference>
<feature type="domain" description="Extradiol ring-cleavage dioxygenase class III enzyme subunit B" evidence="6">
    <location>
        <begin position="30"/>
        <end position="255"/>
    </location>
</feature>